<dbReference type="AlphaFoldDB" id="A0A210R5X7"/>
<dbReference type="EMBL" id="NEDP02000216">
    <property type="protein sequence ID" value="OWF56336.1"/>
    <property type="molecule type" value="Genomic_DNA"/>
</dbReference>
<dbReference type="PANTHER" id="PTHR20765">
    <property type="entry name" value="SOLUTE CARRIER FAMILY 43 MEMBER 3-RELATED"/>
    <property type="match status" value="1"/>
</dbReference>
<dbReference type="InterPro" id="IPR027197">
    <property type="entry name" value="SLC43A3"/>
</dbReference>
<dbReference type="OrthoDB" id="330047at2759"/>
<dbReference type="SUPFAM" id="SSF103473">
    <property type="entry name" value="MFS general substrate transporter"/>
    <property type="match status" value="1"/>
</dbReference>
<accession>A0A210R5X7</accession>
<dbReference type="PANTHER" id="PTHR20765:SF1">
    <property type="entry name" value="EQUILIBRATIVE NUCLEOBASE TRANSPORTER 1"/>
    <property type="match status" value="1"/>
</dbReference>
<gene>
    <name evidence="2" type="ORF">KP79_PYT08292</name>
</gene>
<dbReference type="CDD" id="cd06174">
    <property type="entry name" value="MFS"/>
    <property type="match status" value="1"/>
</dbReference>
<dbReference type="Gene3D" id="1.20.1250.20">
    <property type="entry name" value="MFS general substrate transporter like domains"/>
    <property type="match status" value="1"/>
</dbReference>
<keyword evidence="3" id="KW-1185">Reference proteome</keyword>
<evidence type="ECO:0000313" key="3">
    <source>
        <dbReference type="Proteomes" id="UP000242188"/>
    </source>
</evidence>
<comment type="caution">
    <text evidence="2">The sequence shown here is derived from an EMBL/GenBank/DDBJ whole genome shotgun (WGS) entry which is preliminary data.</text>
</comment>
<proteinExistence type="predicted"/>
<dbReference type="Proteomes" id="UP000242188">
    <property type="component" value="Unassembled WGS sequence"/>
</dbReference>
<organism evidence="2 3">
    <name type="scientific">Mizuhopecten yessoensis</name>
    <name type="common">Japanese scallop</name>
    <name type="synonym">Patinopecten yessoensis</name>
    <dbReference type="NCBI Taxonomy" id="6573"/>
    <lineage>
        <taxon>Eukaryota</taxon>
        <taxon>Metazoa</taxon>
        <taxon>Spiralia</taxon>
        <taxon>Lophotrochozoa</taxon>
        <taxon>Mollusca</taxon>
        <taxon>Bivalvia</taxon>
        <taxon>Autobranchia</taxon>
        <taxon>Pteriomorphia</taxon>
        <taxon>Pectinida</taxon>
        <taxon>Pectinoidea</taxon>
        <taxon>Pectinidae</taxon>
        <taxon>Mizuhopecten</taxon>
    </lineage>
</organism>
<feature type="transmembrane region" description="Helical" evidence="1">
    <location>
        <begin position="446"/>
        <end position="468"/>
    </location>
</feature>
<feature type="transmembrane region" description="Helical" evidence="1">
    <location>
        <begin position="149"/>
        <end position="165"/>
    </location>
</feature>
<sequence length="531" mass="59871">MKLYIRCRLLCAVWCAIEILFFGGIIYGWGSLVFVLKEEGFYYEECLSVITPPAEQLYSTNITNTTIVNLRQNTILTPAVNDDDSDTRQWDGDNVYETDSGTVPPFRTCPRQESKLNLWFSVAVAFMYLSMAFLGELTTRLGTQVTRHIFTLTFVFGALCVAFATKDIPWLLCPGLCSIAVSGLVIFATNIQVANLFPRLQSTVVALYCGLFDSSSVMQQLMKIANENGISRRIFYVCLAGSGLIMLTISTVLFLPKSYITKQKIRRKSCELEIKSGRLLAEIKGFKHQRETDETSIRACILSPTYLVHVAWMSINTVTFVTFIGLVNVNLEQLSSNKQVISKYLGVFAYTTMCTVVAGLLAGMSYDCQRRRYHNYPLPVRVWRPVLLPMTMTGILGSMVYVLLLVGHLSVMVPTFVLFTLYRSFLYSIGVAFVNDAFPEQHFGALYGIMTFSTGLFSMLQYGFFSWFDAYEDANVHVTIFLLFLCLVTFIHPLQLGIRSFKKCTTDTNTEQAFLPPVTTDSEEGHILRKT</sequence>
<dbReference type="InterPro" id="IPR036259">
    <property type="entry name" value="MFS_trans_sf"/>
</dbReference>
<feature type="transmembrane region" description="Helical" evidence="1">
    <location>
        <begin position="7"/>
        <end position="29"/>
    </location>
</feature>
<feature type="transmembrane region" description="Helical" evidence="1">
    <location>
        <begin position="386"/>
        <end position="406"/>
    </location>
</feature>
<name>A0A210R5X7_MIZYE</name>
<feature type="transmembrane region" description="Helical" evidence="1">
    <location>
        <begin position="118"/>
        <end position="137"/>
    </location>
</feature>
<protein>
    <submittedName>
        <fullName evidence="2">Solute carrier family 43 member 3</fullName>
    </submittedName>
</protein>
<feature type="transmembrane region" description="Helical" evidence="1">
    <location>
        <begin position="171"/>
        <end position="191"/>
    </location>
</feature>
<keyword evidence="1" id="KW-0472">Membrane</keyword>
<feature type="transmembrane region" description="Helical" evidence="1">
    <location>
        <begin position="306"/>
        <end position="327"/>
    </location>
</feature>
<keyword evidence="1" id="KW-0812">Transmembrane</keyword>
<feature type="transmembrane region" description="Helical" evidence="1">
    <location>
        <begin position="412"/>
        <end position="434"/>
    </location>
</feature>
<evidence type="ECO:0000256" key="1">
    <source>
        <dbReference type="SAM" id="Phobius"/>
    </source>
</evidence>
<feature type="transmembrane region" description="Helical" evidence="1">
    <location>
        <begin position="234"/>
        <end position="256"/>
    </location>
</feature>
<keyword evidence="1" id="KW-1133">Transmembrane helix</keyword>
<reference evidence="2 3" key="1">
    <citation type="journal article" date="2017" name="Nat. Ecol. Evol.">
        <title>Scallop genome provides insights into evolution of bilaterian karyotype and development.</title>
        <authorList>
            <person name="Wang S."/>
            <person name="Zhang J."/>
            <person name="Jiao W."/>
            <person name="Li J."/>
            <person name="Xun X."/>
            <person name="Sun Y."/>
            <person name="Guo X."/>
            <person name="Huan P."/>
            <person name="Dong B."/>
            <person name="Zhang L."/>
            <person name="Hu X."/>
            <person name="Sun X."/>
            <person name="Wang J."/>
            <person name="Zhao C."/>
            <person name="Wang Y."/>
            <person name="Wang D."/>
            <person name="Huang X."/>
            <person name="Wang R."/>
            <person name="Lv J."/>
            <person name="Li Y."/>
            <person name="Zhang Z."/>
            <person name="Liu B."/>
            <person name="Lu W."/>
            <person name="Hui Y."/>
            <person name="Liang J."/>
            <person name="Zhou Z."/>
            <person name="Hou R."/>
            <person name="Li X."/>
            <person name="Liu Y."/>
            <person name="Li H."/>
            <person name="Ning X."/>
            <person name="Lin Y."/>
            <person name="Zhao L."/>
            <person name="Xing Q."/>
            <person name="Dou J."/>
            <person name="Li Y."/>
            <person name="Mao J."/>
            <person name="Guo H."/>
            <person name="Dou H."/>
            <person name="Li T."/>
            <person name="Mu C."/>
            <person name="Jiang W."/>
            <person name="Fu Q."/>
            <person name="Fu X."/>
            <person name="Miao Y."/>
            <person name="Liu J."/>
            <person name="Yu Q."/>
            <person name="Li R."/>
            <person name="Liao H."/>
            <person name="Li X."/>
            <person name="Kong Y."/>
            <person name="Jiang Z."/>
            <person name="Chourrout D."/>
            <person name="Li R."/>
            <person name="Bao Z."/>
        </authorList>
    </citation>
    <scope>NUCLEOTIDE SEQUENCE [LARGE SCALE GENOMIC DNA]</scope>
    <source>
        <strain evidence="2 3">PY_sf001</strain>
    </source>
</reference>
<evidence type="ECO:0000313" key="2">
    <source>
        <dbReference type="EMBL" id="OWF56336.1"/>
    </source>
</evidence>
<feature type="transmembrane region" description="Helical" evidence="1">
    <location>
        <begin position="347"/>
        <end position="366"/>
    </location>
</feature>
<feature type="transmembrane region" description="Helical" evidence="1">
    <location>
        <begin position="474"/>
        <end position="494"/>
    </location>
</feature>